<proteinExistence type="inferred from homology"/>
<evidence type="ECO:0000313" key="7">
    <source>
        <dbReference type="EMBL" id="GAA3913594.1"/>
    </source>
</evidence>
<dbReference type="RefSeq" id="WP_344795200.1">
    <property type="nucleotide sequence ID" value="NZ_BAABBN010000004.1"/>
</dbReference>
<evidence type="ECO:0000313" key="8">
    <source>
        <dbReference type="Proteomes" id="UP001501565"/>
    </source>
</evidence>
<dbReference type="InterPro" id="IPR003713">
    <property type="entry name" value="FliS"/>
</dbReference>
<dbReference type="PANTHER" id="PTHR34773">
    <property type="entry name" value="FLAGELLAR SECRETION CHAPERONE FLIS"/>
    <property type="match status" value="1"/>
</dbReference>
<protein>
    <recommendedName>
        <fullName evidence="6">Flagellar secretion chaperone FliS</fullName>
    </recommendedName>
</protein>
<evidence type="ECO:0000256" key="3">
    <source>
        <dbReference type="ARBA" id="ARBA00022490"/>
    </source>
</evidence>
<dbReference type="SUPFAM" id="SSF101116">
    <property type="entry name" value="Flagellar export chaperone FliS"/>
    <property type="match status" value="1"/>
</dbReference>
<evidence type="ECO:0000256" key="5">
    <source>
        <dbReference type="ARBA" id="ARBA00023186"/>
    </source>
</evidence>
<dbReference type="InterPro" id="IPR036584">
    <property type="entry name" value="FliS_sf"/>
</dbReference>
<reference evidence="8" key="1">
    <citation type="journal article" date="2019" name="Int. J. Syst. Evol. Microbiol.">
        <title>The Global Catalogue of Microorganisms (GCM) 10K type strain sequencing project: providing services to taxonomists for standard genome sequencing and annotation.</title>
        <authorList>
            <consortium name="The Broad Institute Genomics Platform"/>
            <consortium name="The Broad Institute Genome Sequencing Center for Infectious Disease"/>
            <person name="Wu L."/>
            <person name="Ma J."/>
        </authorList>
    </citation>
    <scope>NUCLEOTIDE SEQUENCE [LARGE SCALE GENOMIC DNA]</scope>
    <source>
        <strain evidence="8">JCM 17551</strain>
    </source>
</reference>
<dbReference type="Pfam" id="PF02561">
    <property type="entry name" value="FliS"/>
    <property type="match status" value="1"/>
</dbReference>
<dbReference type="CDD" id="cd16098">
    <property type="entry name" value="FliS"/>
    <property type="match status" value="1"/>
</dbReference>
<keyword evidence="5" id="KW-0143">Chaperone</keyword>
<evidence type="ECO:0000256" key="6">
    <source>
        <dbReference type="PIRNR" id="PIRNR039090"/>
    </source>
</evidence>
<comment type="subcellular location">
    <subcellularLocation>
        <location evidence="1 6">Cytoplasm</location>
        <location evidence="1 6">Cytosol</location>
    </subcellularLocation>
</comment>
<keyword evidence="4 6" id="KW-1005">Bacterial flagellum biogenesis</keyword>
<keyword evidence="7" id="KW-0282">Flagellum</keyword>
<evidence type="ECO:0000256" key="1">
    <source>
        <dbReference type="ARBA" id="ARBA00004514"/>
    </source>
</evidence>
<keyword evidence="8" id="KW-1185">Reference proteome</keyword>
<accession>A0ABP7M3D9</accession>
<dbReference type="PIRSF" id="PIRSF039090">
    <property type="entry name" value="Flis"/>
    <property type="match status" value="1"/>
</dbReference>
<name>A0ABP7M3D9_9GAMM</name>
<evidence type="ECO:0000256" key="2">
    <source>
        <dbReference type="ARBA" id="ARBA00008787"/>
    </source>
</evidence>
<sequence length="145" mass="16629">MNTYANRMNQYNKVNQQTGIVDADPHRLIQLLYNALKSNLSKARGHIERREFEQKGKLLTKSVEILKALSDCLDVKHNPELVENLAALYDYCARQLMQANLQNEVKFVDEVVELITPVQQAWDDIRDQVVQPKQEPTYNGTTATA</sequence>
<comment type="similarity">
    <text evidence="2 6">Belongs to the FliS family.</text>
</comment>
<keyword evidence="3 6" id="KW-0963">Cytoplasm</keyword>
<dbReference type="EMBL" id="BAABBN010000004">
    <property type="protein sequence ID" value="GAA3913594.1"/>
    <property type="molecule type" value="Genomic_DNA"/>
</dbReference>
<keyword evidence="7" id="KW-0966">Cell projection</keyword>
<keyword evidence="7" id="KW-0969">Cilium</keyword>
<gene>
    <name evidence="7" type="primary">fliS</name>
    <name evidence="7" type="ORF">GCM10022277_05260</name>
</gene>
<organism evidence="7 8">
    <name type="scientific">Litoribacillus peritrichatus</name>
    <dbReference type="NCBI Taxonomy" id="718191"/>
    <lineage>
        <taxon>Bacteria</taxon>
        <taxon>Pseudomonadati</taxon>
        <taxon>Pseudomonadota</taxon>
        <taxon>Gammaproteobacteria</taxon>
        <taxon>Oceanospirillales</taxon>
        <taxon>Oceanospirillaceae</taxon>
        <taxon>Litoribacillus</taxon>
    </lineage>
</organism>
<evidence type="ECO:0000256" key="4">
    <source>
        <dbReference type="ARBA" id="ARBA00022795"/>
    </source>
</evidence>
<dbReference type="PANTHER" id="PTHR34773:SF1">
    <property type="entry name" value="FLAGELLAR SECRETION CHAPERONE FLIS"/>
    <property type="match status" value="1"/>
</dbReference>
<dbReference type="Proteomes" id="UP001501565">
    <property type="component" value="Unassembled WGS sequence"/>
</dbReference>
<comment type="caution">
    <text evidence="7">The sequence shown here is derived from an EMBL/GenBank/DDBJ whole genome shotgun (WGS) entry which is preliminary data.</text>
</comment>
<dbReference type="Gene3D" id="1.20.120.340">
    <property type="entry name" value="Flagellar protein FliS"/>
    <property type="match status" value="1"/>
</dbReference>
<dbReference type="NCBIfam" id="TIGR00208">
    <property type="entry name" value="fliS"/>
    <property type="match status" value="1"/>
</dbReference>